<dbReference type="InterPro" id="IPR036345">
    <property type="entry name" value="ExoRNase_PH_dom2_sf"/>
</dbReference>
<sequence>MTNSSIKETKVVKSTGRLENEIANEGPILGGERRGPRPDGRQYDQLRPVNITRNYTMHSAGSVLIEVGNTKVICTASVEDGVPGFMKGTGKGWISAEYSMLPSATETRKRRDSSKGRVDGRSQEIQRLIGRSIRSVVNLEDLGERTIWIDCDVIQADGGTRTASITGAFVALADALYKLYQAGDIKKMPLTSMLAAVSVGVVDSQVCLDICYQEDSNAEVDTNIIMNNKGQFIEIQCTGEERPFTRDEMDKILEYAEKGNRDLMRIQRRVLGEVADAIIGTEYEREAIIATGNMHKLEEIQKMLADMDFDIKSLKDVDLDGVEIIENGKTFEHNALIKARTISKLTGKIAIGDDSGIEVDALGKRPGIYSARYAGENATDEENRIKMFEELKDVPMEKRTARFVCVIATVFPDGKEMLARGKVEGRIALEERGQNGFGYDCMFIPEGYEETFGQLSPEVKNSFSHRSRALEQMKLRLKEIIDSRII</sequence>
<dbReference type="GO" id="GO:0008033">
    <property type="term" value="P:tRNA processing"/>
    <property type="evidence" value="ECO:0007669"/>
    <property type="project" value="UniProtKB-UniRule"/>
</dbReference>
<evidence type="ECO:0000313" key="23">
    <source>
        <dbReference type="Proteomes" id="UP000003244"/>
    </source>
</evidence>
<evidence type="ECO:0000256" key="9">
    <source>
        <dbReference type="ARBA" id="ARBA00022723"/>
    </source>
</evidence>
<evidence type="ECO:0000256" key="4">
    <source>
        <dbReference type="ARBA" id="ARBA00022552"/>
    </source>
</evidence>
<dbReference type="EC" id="3.6.1.66" evidence="18"/>
<reference evidence="22 23" key="1">
    <citation type="submission" date="2010-08" db="EMBL/GenBank/DDBJ databases">
        <authorList>
            <person name="Harkins D.M."/>
            <person name="Madupu R."/>
            <person name="Durkin A.S."/>
            <person name="Torralba M."/>
            <person name="Methe B."/>
            <person name="Sutton G.G."/>
            <person name="Nelson K.E."/>
        </authorList>
    </citation>
    <scope>NUCLEOTIDE SEQUENCE [LARGE SCALE GENOMIC DNA]</scope>
    <source>
        <strain evidence="22 23">DSM 17678</strain>
    </source>
</reference>
<dbReference type="InterPro" id="IPR020922">
    <property type="entry name" value="dITP/XTP_pyrophosphatase"/>
</dbReference>
<evidence type="ECO:0000256" key="10">
    <source>
        <dbReference type="ARBA" id="ARBA00022741"/>
    </source>
</evidence>
<dbReference type="GO" id="GO:0000175">
    <property type="term" value="F:3'-5'-RNA exonuclease activity"/>
    <property type="evidence" value="ECO:0007669"/>
    <property type="project" value="UniProtKB-UniRule"/>
</dbReference>
<keyword evidence="7 17" id="KW-0819">tRNA processing</keyword>
<keyword evidence="23" id="KW-1185">Reference proteome</keyword>
<dbReference type="GO" id="GO:0036222">
    <property type="term" value="F:XTP diphosphatase activity"/>
    <property type="evidence" value="ECO:0007669"/>
    <property type="project" value="UniProtKB-UniRule"/>
</dbReference>
<dbReference type="Gene3D" id="3.90.950.10">
    <property type="match status" value="1"/>
</dbReference>
<keyword evidence="12 18" id="KW-0460">Magnesium</keyword>
<comment type="cofactor">
    <cofactor evidence="18">
        <name>Mg(2+)</name>
        <dbReference type="ChEBI" id="CHEBI:18420"/>
    </cofactor>
    <text evidence="18">Binds 1 Mg(2+) ion per subunit.</text>
</comment>
<protein>
    <recommendedName>
        <fullName evidence="17 18">Multifunctional fusion protein</fullName>
    </recommendedName>
    <domain>
        <recommendedName>
            <fullName evidence="18">dITP/XTP pyrophosphatase</fullName>
            <ecNumber evidence="18">3.6.1.66</ecNumber>
        </recommendedName>
        <alternativeName>
            <fullName evidence="18">Non-canonical purine NTP pyrophosphatase</fullName>
        </alternativeName>
        <alternativeName>
            <fullName evidence="18">Non-standard purine NTP pyrophosphatase</fullName>
        </alternativeName>
        <alternativeName>
            <fullName evidence="18">Nucleoside-triphosphate diphosphatase</fullName>
        </alternativeName>
        <alternativeName>
            <fullName evidence="18">Nucleoside-triphosphate pyrophosphatase</fullName>
            <shortName evidence="18">NTPase</shortName>
        </alternativeName>
    </domain>
    <domain>
        <recommendedName>
            <fullName evidence="17">Ribonuclease PH</fullName>
            <shortName evidence="17">RNase PH</shortName>
            <ecNumber evidence="17">2.7.7.56</ecNumber>
        </recommendedName>
        <alternativeName>
            <fullName evidence="17">tRNA nucleotidyltransferase</fullName>
        </alternativeName>
    </domain>
</protein>
<dbReference type="Pfam" id="PF01138">
    <property type="entry name" value="RNase_PH"/>
    <property type="match status" value="1"/>
</dbReference>
<dbReference type="CDD" id="cd00515">
    <property type="entry name" value="HAM1"/>
    <property type="match status" value="1"/>
</dbReference>
<comment type="catalytic activity">
    <reaction evidence="15 18">
        <text>dITP + H2O = dIMP + diphosphate + H(+)</text>
        <dbReference type="Rhea" id="RHEA:28342"/>
        <dbReference type="ChEBI" id="CHEBI:15377"/>
        <dbReference type="ChEBI" id="CHEBI:15378"/>
        <dbReference type="ChEBI" id="CHEBI:33019"/>
        <dbReference type="ChEBI" id="CHEBI:61194"/>
        <dbReference type="ChEBI" id="CHEBI:61382"/>
        <dbReference type="EC" id="3.6.1.66"/>
    </reaction>
</comment>
<dbReference type="HAMAP" id="MF_01405">
    <property type="entry name" value="Non_canon_purine_NTPase"/>
    <property type="match status" value="1"/>
</dbReference>
<dbReference type="eggNOG" id="COG0127">
    <property type="taxonomic scope" value="Bacteria"/>
</dbReference>
<comment type="caution">
    <text evidence="22">The sequence shown here is derived from an EMBL/GenBank/DDBJ whole genome shotgun (WGS) entry which is preliminary data.</text>
</comment>
<feature type="binding site" evidence="17">
    <location>
        <position position="121"/>
    </location>
    <ligand>
        <name>phosphate</name>
        <dbReference type="ChEBI" id="CHEBI:43474"/>
        <note>substrate</note>
    </ligand>
</feature>
<organism evidence="22 23">
    <name type="scientific">Peptostreptococcus stomatis DSM 17678</name>
    <dbReference type="NCBI Taxonomy" id="596315"/>
    <lineage>
        <taxon>Bacteria</taxon>
        <taxon>Bacillati</taxon>
        <taxon>Bacillota</taxon>
        <taxon>Clostridia</taxon>
        <taxon>Peptostreptococcales</taxon>
        <taxon>Peptostreptococcaceae</taxon>
        <taxon>Peptostreptococcus</taxon>
    </lineage>
</organism>
<name>E0E384_9FIRM</name>
<evidence type="ECO:0000256" key="2">
    <source>
        <dbReference type="ARBA" id="ARBA00008023"/>
    </source>
</evidence>
<evidence type="ECO:0000256" key="13">
    <source>
        <dbReference type="ARBA" id="ARBA00022884"/>
    </source>
</evidence>
<feature type="binding site" evidence="18">
    <location>
        <position position="460"/>
    </location>
    <ligand>
        <name>substrate</name>
    </ligand>
</feature>
<dbReference type="Pfam" id="PF03725">
    <property type="entry name" value="RNase_PH_C"/>
    <property type="match status" value="1"/>
</dbReference>
<dbReference type="FunFam" id="3.30.230.70:FF:000003">
    <property type="entry name" value="Ribonuclease PH"/>
    <property type="match status" value="1"/>
</dbReference>
<evidence type="ECO:0000256" key="16">
    <source>
        <dbReference type="ARBA" id="ARBA00052017"/>
    </source>
</evidence>
<dbReference type="GO" id="GO:0009117">
    <property type="term" value="P:nucleotide metabolic process"/>
    <property type="evidence" value="ECO:0007669"/>
    <property type="project" value="UniProtKB-KW"/>
</dbReference>
<accession>E0E384</accession>
<evidence type="ECO:0000256" key="6">
    <source>
        <dbReference type="ARBA" id="ARBA00022679"/>
    </source>
</evidence>
<evidence type="ECO:0000259" key="21">
    <source>
        <dbReference type="Pfam" id="PF03725"/>
    </source>
</evidence>
<keyword evidence="10 18" id="KW-0547">Nucleotide-binding</keyword>
<keyword evidence="5 17" id="KW-0820">tRNA-binding</keyword>
<keyword evidence="4 17" id="KW-0698">rRNA processing</keyword>
<dbReference type="GO" id="GO:0000166">
    <property type="term" value="F:nucleotide binding"/>
    <property type="evidence" value="ECO:0007669"/>
    <property type="project" value="UniProtKB-KW"/>
</dbReference>
<keyword evidence="14 18" id="KW-0546">Nucleotide metabolism</keyword>
<comment type="caution">
    <text evidence="18">Lacks conserved residue(s) required for the propagation of feature annotation.</text>
</comment>
<evidence type="ECO:0000256" key="17">
    <source>
        <dbReference type="HAMAP-Rule" id="MF_00564"/>
    </source>
</evidence>
<dbReference type="GO" id="GO:0009146">
    <property type="term" value="P:purine nucleoside triphosphate catabolic process"/>
    <property type="evidence" value="ECO:0007669"/>
    <property type="project" value="UniProtKB-UniRule"/>
</dbReference>
<keyword evidence="8 17" id="KW-0548">Nucleotidyltransferase</keyword>
<feature type="domain" description="Exoribonuclease phosphorolytic" evidence="21">
    <location>
        <begin position="193"/>
        <end position="259"/>
    </location>
</feature>
<feature type="binding site" evidence="18">
    <location>
        <begin position="465"/>
        <end position="466"/>
    </location>
    <ligand>
        <name>substrate</name>
    </ligand>
</feature>
<dbReference type="GO" id="GO:0046872">
    <property type="term" value="F:metal ion binding"/>
    <property type="evidence" value="ECO:0007669"/>
    <property type="project" value="UniProtKB-KW"/>
</dbReference>
<comment type="function">
    <text evidence="18">Pyrophosphatase that catalyzes the hydrolysis of nucleoside triphosphates to their monophosphate derivatives, with a high preference for the non-canonical purine nucleotides XTP (xanthosine triphosphate), dITP (deoxyinosine triphosphate) and ITP. Seems to function as a house-cleaning enzyme that removes non-canonical purine nucleotides from the nucleotide pool, thus preventing their incorporation into DNA/RNA and avoiding chromosomal lesions.</text>
</comment>
<dbReference type="InterPro" id="IPR050080">
    <property type="entry name" value="RNase_PH"/>
</dbReference>
<dbReference type="InterPro" id="IPR029001">
    <property type="entry name" value="ITPase-like_fam"/>
</dbReference>
<evidence type="ECO:0000313" key="22">
    <source>
        <dbReference type="EMBL" id="EFM64617.1"/>
    </source>
</evidence>
<keyword evidence="9 18" id="KW-0479">Metal-binding</keyword>
<feature type="binding site" evidence="18">
    <location>
        <position position="354"/>
    </location>
    <ligand>
        <name>Mg(2+)</name>
        <dbReference type="ChEBI" id="CHEBI:18420"/>
    </ligand>
</feature>
<dbReference type="eggNOG" id="COG0689">
    <property type="taxonomic scope" value="Bacteria"/>
</dbReference>
<dbReference type="AlphaFoldDB" id="E0E384"/>
<evidence type="ECO:0000259" key="20">
    <source>
        <dbReference type="Pfam" id="PF01138"/>
    </source>
</evidence>
<evidence type="ECO:0000256" key="18">
    <source>
        <dbReference type="HAMAP-Rule" id="MF_01405"/>
    </source>
</evidence>
<dbReference type="InterPro" id="IPR001247">
    <property type="entry name" value="ExoRNase_PH_dom1"/>
</dbReference>
<dbReference type="InterPro" id="IPR015847">
    <property type="entry name" value="ExoRNase_PH_dom2"/>
</dbReference>
<dbReference type="GO" id="GO:0031125">
    <property type="term" value="P:rRNA 3'-end processing"/>
    <property type="evidence" value="ECO:0007669"/>
    <property type="project" value="UniProtKB-ARBA"/>
</dbReference>
<comment type="subunit">
    <text evidence="3 18">Homodimer.</text>
</comment>
<feature type="binding site" evidence="18">
    <location>
        <begin position="291"/>
        <end position="296"/>
    </location>
    <ligand>
        <name>substrate</name>
    </ligand>
</feature>
<dbReference type="CDD" id="cd11362">
    <property type="entry name" value="RNase_PH_bact"/>
    <property type="match status" value="1"/>
</dbReference>
<evidence type="ECO:0000256" key="15">
    <source>
        <dbReference type="ARBA" id="ARBA00051875"/>
    </source>
</evidence>
<feature type="domain" description="Exoribonuclease phosphorolytic" evidence="20">
    <location>
        <begin position="45"/>
        <end position="175"/>
    </location>
</feature>
<evidence type="ECO:0000256" key="11">
    <source>
        <dbReference type="ARBA" id="ARBA00022801"/>
    </source>
</evidence>
<gene>
    <name evidence="17 22" type="primary">rph</name>
    <name evidence="22" type="ORF">HMPREF0634_1498</name>
</gene>
<evidence type="ECO:0000256" key="1">
    <source>
        <dbReference type="ARBA" id="ARBA00006678"/>
    </source>
</evidence>
<keyword evidence="11 18" id="KW-0378">Hydrolase</keyword>
<comment type="function">
    <text evidence="17">Phosphorolytic 3'-5' exoribonuclease that plays an important role in tRNA 3'-end maturation. Removes nucleotide residues following the 3'-CCA terminus of tRNAs; can also add nucleotides to the ends of RNA molecules by using nucleoside diphosphates as substrates, but this may not be physiologically important. Probably plays a role in initiation of 16S rRNA degradation (leading to ribosome degradation) during starvation.</text>
</comment>
<dbReference type="Pfam" id="PF01725">
    <property type="entry name" value="Ham1p_like"/>
    <property type="match status" value="1"/>
</dbReference>
<dbReference type="GO" id="GO:0036220">
    <property type="term" value="F:ITP diphosphatase activity"/>
    <property type="evidence" value="ECO:0007669"/>
    <property type="project" value="UniProtKB-UniRule"/>
</dbReference>
<evidence type="ECO:0000256" key="8">
    <source>
        <dbReference type="ARBA" id="ARBA00022695"/>
    </source>
</evidence>
<evidence type="ECO:0000256" key="5">
    <source>
        <dbReference type="ARBA" id="ARBA00022555"/>
    </source>
</evidence>
<comment type="catalytic activity">
    <reaction evidence="18">
        <text>ITP + H2O = IMP + diphosphate + H(+)</text>
        <dbReference type="Rhea" id="RHEA:29399"/>
        <dbReference type="ChEBI" id="CHEBI:15377"/>
        <dbReference type="ChEBI" id="CHEBI:15378"/>
        <dbReference type="ChEBI" id="CHEBI:33019"/>
        <dbReference type="ChEBI" id="CHEBI:58053"/>
        <dbReference type="ChEBI" id="CHEBI:61402"/>
        <dbReference type="EC" id="3.6.1.66"/>
    </reaction>
</comment>
<feature type="active site" description="Proton acceptor" evidence="18">
    <location>
        <position position="354"/>
    </location>
</feature>
<keyword evidence="6 17" id="KW-0808">Transferase</keyword>
<proteinExistence type="inferred from homology"/>
<dbReference type="NCBIfam" id="TIGR00042">
    <property type="entry name" value="RdgB/HAM1 family non-canonical purine NTP pyrophosphatase"/>
    <property type="match status" value="1"/>
</dbReference>
<dbReference type="NCBIfam" id="TIGR01966">
    <property type="entry name" value="RNasePH"/>
    <property type="match status" value="1"/>
</dbReference>
<dbReference type="Proteomes" id="UP000003244">
    <property type="component" value="Unassembled WGS sequence"/>
</dbReference>
<dbReference type="GO" id="GO:0035870">
    <property type="term" value="F:dITP diphosphatase activity"/>
    <property type="evidence" value="ECO:0007669"/>
    <property type="project" value="UniProtKB-UniRule"/>
</dbReference>
<dbReference type="GO" id="GO:0016075">
    <property type="term" value="P:rRNA catabolic process"/>
    <property type="evidence" value="ECO:0007669"/>
    <property type="project" value="UniProtKB-UniRule"/>
</dbReference>
<evidence type="ECO:0000256" key="3">
    <source>
        <dbReference type="ARBA" id="ARBA00011738"/>
    </source>
</evidence>
<feature type="binding site" evidence="18">
    <location>
        <begin position="437"/>
        <end position="440"/>
    </location>
    <ligand>
        <name>substrate</name>
    </ligand>
</feature>
<dbReference type="InterPro" id="IPR027408">
    <property type="entry name" value="PNPase/RNase_PH_dom_sf"/>
</dbReference>
<dbReference type="SUPFAM" id="SSF55666">
    <property type="entry name" value="Ribonuclease PH domain 2-like"/>
    <property type="match status" value="1"/>
</dbReference>
<evidence type="ECO:0000256" key="12">
    <source>
        <dbReference type="ARBA" id="ARBA00022842"/>
    </source>
</evidence>
<comment type="subunit">
    <text evidence="17">Homohexameric ring arranged as a trimer of dimers.</text>
</comment>
<dbReference type="FunFam" id="3.90.950.10:FF:000001">
    <property type="entry name" value="dITP/XTP pyrophosphatase"/>
    <property type="match status" value="1"/>
</dbReference>
<comment type="similarity">
    <text evidence="1 17">Belongs to the RNase PH family.</text>
</comment>
<evidence type="ECO:0000256" key="19">
    <source>
        <dbReference type="RuleBase" id="RU003781"/>
    </source>
</evidence>
<dbReference type="GO" id="GO:0017111">
    <property type="term" value="F:ribonucleoside triphosphate phosphatase activity"/>
    <property type="evidence" value="ECO:0007669"/>
    <property type="project" value="InterPro"/>
</dbReference>
<dbReference type="EC" id="2.7.7.56" evidence="17"/>
<dbReference type="GO" id="GO:0000049">
    <property type="term" value="F:tRNA binding"/>
    <property type="evidence" value="ECO:0007669"/>
    <property type="project" value="UniProtKB-UniRule"/>
</dbReference>
<evidence type="ECO:0000256" key="7">
    <source>
        <dbReference type="ARBA" id="ARBA00022694"/>
    </source>
</evidence>
<dbReference type="InterPro" id="IPR020568">
    <property type="entry name" value="Ribosomal_Su5_D2-typ_SF"/>
</dbReference>
<dbReference type="EMBL" id="ADGQ01000056">
    <property type="protein sequence ID" value="EFM64617.1"/>
    <property type="molecule type" value="Genomic_DNA"/>
</dbReference>
<comment type="similarity">
    <text evidence="2 18 19">Belongs to the HAM1 NTPase family.</text>
</comment>
<dbReference type="InterPro" id="IPR002381">
    <property type="entry name" value="RNase_PH_bac-type"/>
</dbReference>
<dbReference type="PROSITE" id="PS01277">
    <property type="entry name" value="RIBONUCLEASE_PH"/>
    <property type="match status" value="1"/>
</dbReference>
<dbReference type="HAMAP" id="MF_00564">
    <property type="entry name" value="RNase_PH"/>
    <property type="match status" value="1"/>
</dbReference>
<dbReference type="InterPro" id="IPR018336">
    <property type="entry name" value="RNase_PH_CS"/>
</dbReference>
<comment type="catalytic activity">
    <reaction evidence="17">
        <text>tRNA(n+1) + phosphate = tRNA(n) + a ribonucleoside 5'-diphosphate</text>
        <dbReference type="Rhea" id="RHEA:10628"/>
        <dbReference type="Rhea" id="RHEA-COMP:17343"/>
        <dbReference type="Rhea" id="RHEA-COMP:17344"/>
        <dbReference type="ChEBI" id="CHEBI:43474"/>
        <dbReference type="ChEBI" id="CHEBI:57930"/>
        <dbReference type="ChEBI" id="CHEBI:173114"/>
        <dbReference type="EC" id="2.7.7.56"/>
    </reaction>
</comment>
<comment type="catalytic activity">
    <reaction evidence="16 18">
        <text>XTP + H2O = XMP + diphosphate + H(+)</text>
        <dbReference type="Rhea" id="RHEA:28610"/>
        <dbReference type="ChEBI" id="CHEBI:15377"/>
        <dbReference type="ChEBI" id="CHEBI:15378"/>
        <dbReference type="ChEBI" id="CHEBI:33019"/>
        <dbReference type="ChEBI" id="CHEBI:57464"/>
        <dbReference type="ChEBI" id="CHEBI:61314"/>
        <dbReference type="EC" id="3.6.1.66"/>
    </reaction>
</comment>
<dbReference type="SUPFAM" id="SSF52972">
    <property type="entry name" value="ITPase-like"/>
    <property type="match status" value="1"/>
</dbReference>
<dbReference type="SUPFAM" id="SSF54211">
    <property type="entry name" value="Ribosomal protein S5 domain 2-like"/>
    <property type="match status" value="1"/>
</dbReference>
<dbReference type="InterPro" id="IPR002637">
    <property type="entry name" value="RdgB/HAM1"/>
</dbReference>
<feature type="binding site" evidence="18">
    <location>
        <position position="355"/>
    </location>
    <ligand>
        <name>substrate</name>
    </ligand>
</feature>
<dbReference type="PANTHER" id="PTHR11953:SF0">
    <property type="entry name" value="EXOSOME COMPLEX COMPONENT RRP41"/>
    <property type="match status" value="1"/>
</dbReference>
<dbReference type="PANTHER" id="PTHR11953">
    <property type="entry name" value="EXOSOME COMPLEX COMPONENT"/>
    <property type="match status" value="1"/>
</dbReference>
<feature type="binding site" evidence="17">
    <location>
        <begin position="159"/>
        <end position="161"/>
    </location>
    <ligand>
        <name>phosphate</name>
        <dbReference type="ChEBI" id="CHEBI:43474"/>
        <note>substrate</note>
    </ligand>
</feature>
<evidence type="ECO:0000256" key="14">
    <source>
        <dbReference type="ARBA" id="ARBA00023080"/>
    </source>
</evidence>
<dbReference type="Gene3D" id="3.30.230.70">
    <property type="entry name" value="GHMP Kinase, N-terminal domain"/>
    <property type="match status" value="1"/>
</dbReference>
<dbReference type="GO" id="GO:0009022">
    <property type="term" value="F:tRNA nucleotidyltransferase activity"/>
    <property type="evidence" value="ECO:0007669"/>
    <property type="project" value="UniProtKB-UniRule"/>
</dbReference>
<keyword evidence="13" id="KW-0694">RNA-binding</keyword>
<dbReference type="STRING" id="596315.HMPREF0634_1498"/>